<name>A0A2H3DQ95_ARMGA</name>
<reference evidence="6" key="1">
    <citation type="journal article" date="2017" name="Nat. Ecol. Evol.">
        <title>Genome expansion and lineage-specific genetic innovations in the forest pathogenic fungi Armillaria.</title>
        <authorList>
            <person name="Sipos G."/>
            <person name="Prasanna A.N."/>
            <person name="Walter M.C."/>
            <person name="O'Connor E."/>
            <person name="Balint B."/>
            <person name="Krizsan K."/>
            <person name="Kiss B."/>
            <person name="Hess J."/>
            <person name="Varga T."/>
            <person name="Slot J."/>
            <person name="Riley R."/>
            <person name="Boka B."/>
            <person name="Rigling D."/>
            <person name="Barry K."/>
            <person name="Lee J."/>
            <person name="Mihaltcheva S."/>
            <person name="LaButti K."/>
            <person name="Lipzen A."/>
            <person name="Waldron R."/>
            <person name="Moloney N.M."/>
            <person name="Sperisen C."/>
            <person name="Kredics L."/>
            <person name="Vagvoelgyi C."/>
            <person name="Patrignani A."/>
            <person name="Fitzpatrick D."/>
            <person name="Nagy I."/>
            <person name="Doyle S."/>
            <person name="Anderson J.B."/>
            <person name="Grigoriev I.V."/>
            <person name="Gueldener U."/>
            <person name="Muensterkoetter M."/>
            <person name="Nagy L.G."/>
        </authorList>
    </citation>
    <scope>NUCLEOTIDE SEQUENCE [LARGE SCALE GENOMIC DNA]</scope>
    <source>
        <strain evidence="6">Ar21-2</strain>
    </source>
</reference>
<dbReference type="Gene3D" id="6.10.20.40">
    <property type="entry name" value="TEA/ATTS domain"/>
    <property type="match status" value="1"/>
</dbReference>
<evidence type="ECO:0000256" key="3">
    <source>
        <dbReference type="SAM" id="MobiDB-lite"/>
    </source>
</evidence>
<dbReference type="SMART" id="SM00426">
    <property type="entry name" value="TEA"/>
    <property type="match status" value="1"/>
</dbReference>
<dbReference type="AlphaFoldDB" id="A0A2H3DQ95"/>
<accession>A0A2H3DQ95</accession>
<dbReference type="InterPro" id="IPR038096">
    <property type="entry name" value="TEA/ATTS_sf"/>
</dbReference>
<organism evidence="5 6">
    <name type="scientific">Armillaria gallica</name>
    <name type="common">Bulbous honey fungus</name>
    <name type="synonym">Armillaria bulbosa</name>
    <dbReference type="NCBI Taxonomy" id="47427"/>
    <lineage>
        <taxon>Eukaryota</taxon>
        <taxon>Fungi</taxon>
        <taxon>Dikarya</taxon>
        <taxon>Basidiomycota</taxon>
        <taxon>Agaricomycotina</taxon>
        <taxon>Agaricomycetes</taxon>
        <taxon>Agaricomycetidae</taxon>
        <taxon>Agaricales</taxon>
        <taxon>Marasmiineae</taxon>
        <taxon>Physalacriaceae</taxon>
        <taxon>Armillaria</taxon>
    </lineage>
</organism>
<dbReference type="GO" id="GO:0003700">
    <property type="term" value="F:DNA-binding transcription factor activity"/>
    <property type="evidence" value="ECO:0007669"/>
    <property type="project" value="InterPro"/>
</dbReference>
<evidence type="ECO:0000256" key="2">
    <source>
        <dbReference type="PROSITE-ProRule" id="PRU00505"/>
    </source>
</evidence>
<feature type="region of interest" description="Disordered" evidence="3">
    <location>
        <begin position="407"/>
        <end position="429"/>
    </location>
</feature>
<comment type="similarity">
    <text evidence="1">Belongs to the TEC1 family.</text>
</comment>
<dbReference type="Proteomes" id="UP000217790">
    <property type="component" value="Unassembled WGS sequence"/>
</dbReference>
<protein>
    <recommendedName>
        <fullName evidence="4">TEA domain-containing protein</fullName>
    </recommendedName>
</protein>
<evidence type="ECO:0000259" key="4">
    <source>
        <dbReference type="PROSITE" id="PS51088"/>
    </source>
</evidence>
<dbReference type="InterPro" id="IPR000818">
    <property type="entry name" value="TEA/ATTS_dom"/>
</dbReference>
<keyword evidence="6" id="KW-1185">Reference proteome</keyword>
<dbReference type="PROSITE" id="PS51088">
    <property type="entry name" value="TEA_2"/>
    <property type="match status" value="1"/>
</dbReference>
<feature type="compositionally biased region" description="Polar residues" evidence="3">
    <location>
        <begin position="420"/>
        <end position="429"/>
    </location>
</feature>
<gene>
    <name evidence="5" type="ORF">ARMGADRAFT_298530</name>
</gene>
<evidence type="ECO:0000256" key="1">
    <source>
        <dbReference type="ARBA" id="ARBA00008421"/>
    </source>
</evidence>
<evidence type="ECO:0000313" key="6">
    <source>
        <dbReference type="Proteomes" id="UP000217790"/>
    </source>
</evidence>
<evidence type="ECO:0000313" key="5">
    <source>
        <dbReference type="EMBL" id="PBK90433.1"/>
    </source>
</evidence>
<dbReference type="InParanoid" id="A0A2H3DQ95"/>
<proteinExistence type="inferred from homology"/>
<dbReference type="OMA" id="ESSYCHE"/>
<feature type="domain" description="TEA" evidence="4">
    <location>
        <begin position="103"/>
        <end position="177"/>
    </location>
</feature>
<dbReference type="OrthoDB" id="10006572at2759"/>
<dbReference type="STRING" id="47427.A0A2H3DQ95"/>
<sequence length="429" mass="47947">MLEIPTDAQSIAEEDPKLLSTVNDWRVHVARMEPRSSLIFLVPKSWKASREWETVRLEKLEALSFLPITTYSRDTNDVLSDSNTGAQEVFQTIYNGRKSWKTLRGGEMVWSAELEATLIEGLEQYQPDDSRETRLLGRFPMRNRFISDYIFRKTGKRRTAKQVGSRLQQLREICPEKRLRDLLSPSHRPVSSSLIRSRNDSQHDPPSLSRDSVSSNGSASIPISPMDEAASFGVPSYEQESSYCHERHTYCINILPNDATHRHSSAATSSSTTTDDARQISDEPIPIHAIDPTLSFVSSSPIAANSNFTVLEDEVVVFLEMTGLTLSDTLPIEAAPDTGGLLYTTLLVPGYWKTISESSDPTKYTIYQDIVETLHTSGTLYSAKYKFSYPAEYSARDPPLLSDPQVGISSSDLSIDDSTEMTGVETTAW</sequence>
<dbReference type="Pfam" id="PF01285">
    <property type="entry name" value="TEA"/>
    <property type="match status" value="1"/>
</dbReference>
<dbReference type="EMBL" id="KZ293665">
    <property type="protein sequence ID" value="PBK90433.1"/>
    <property type="molecule type" value="Genomic_DNA"/>
</dbReference>
<feature type="region of interest" description="Disordered" evidence="3">
    <location>
        <begin position="181"/>
        <end position="224"/>
    </location>
</feature>
<feature type="DNA-binding region" description="TEA" evidence="2">
    <location>
        <begin position="103"/>
        <end position="177"/>
    </location>
</feature>
<feature type="compositionally biased region" description="Polar residues" evidence="3">
    <location>
        <begin position="209"/>
        <end position="221"/>
    </location>
</feature>